<dbReference type="Gene3D" id="3.10.310.10">
    <property type="entry name" value="Diaminopimelate Epimerase, Chain A, domain 1"/>
    <property type="match status" value="2"/>
</dbReference>
<accession>A0A3P1CYS9</accession>
<dbReference type="PANTHER" id="PTHR31689">
    <property type="entry name" value="DIAMINOPIMELATE EPIMERASE, CHLOROPLASTIC"/>
    <property type="match status" value="1"/>
</dbReference>
<evidence type="ECO:0000256" key="2">
    <source>
        <dbReference type="ARBA" id="ARBA00023235"/>
    </source>
</evidence>
<dbReference type="EC" id="5.1.1.7" evidence="3 4"/>
<dbReference type="GO" id="GO:0008837">
    <property type="term" value="F:diaminopimelate epimerase activity"/>
    <property type="evidence" value="ECO:0007669"/>
    <property type="project" value="UniProtKB-UniRule"/>
</dbReference>
<feature type="binding site" evidence="3">
    <location>
        <position position="62"/>
    </location>
    <ligand>
        <name>substrate</name>
    </ligand>
</feature>
<evidence type="ECO:0000256" key="4">
    <source>
        <dbReference type="NCBIfam" id="TIGR00652"/>
    </source>
</evidence>
<dbReference type="Proteomes" id="UP000274271">
    <property type="component" value="Unassembled WGS sequence"/>
</dbReference>
<dbReference type="Pfam" id="PF01678">
    <property type="entry name" value="DAP_epimerase"/>
    <property type="match status" value="2"/>
</dbReference>
<dbReference type="UniPathway" id="UPA00034">
    <property type="reaction ID" value="UER00025"/>
</dbReference>
<dbReference type="EMBL" id="RQJP01000001">
    <property type="protein sequence ID" value="RRB18409.1"/>
    <property type="molecule type" value="Genomic_DNA"/>
</dbReference>
<keyword evidence="6" id="KW-1185">Reference proteome</keyword>
<dbReference type="SUPFAM" id="SSF54506">
    <property type="entry name" value="Diaminopimelate epimerase-like"/>
    <property type="match status" value="2"/>
</dbReference>
<keyword evidence="3" id="KW-0028">Amino-acid biosynthesis</keyword>
<evidence type="ECO:0000313" key="5">
    <source>
        <dbReference type="EMBL" id="RRB18409.1"/>
    </source>
</evidence>
<dbReference type="NCBIfam" id="TIGR00652">
    <property type="entry name" value="DapF"/>
    <property type="match status" value="1"/>
</dbReference>
<keyword evidence="3" id="KW-0963">Cytoplasm</keyword>
<dbReference type="GO" id="GO:0009089">
    <property type="term" value="P:lysine biosynthetic process via diaminopimelate"/>
    <property type="evidence" value="ECO:0007669"/>
    <property type="project" value="UniProtKB-UniRule"/>
</dbReference>
<evidence type="ECO:0000256" key="3">
    <source>
        <dbReference type="HAMAP-Rule" id="MF_00197"/>
    </source>
</evidence>
<dbReference type="InterPro" id="IPR001653">
    <property type="entry name" value="DAP_epimerase_DapF"/>
</dbReference>
<comment type="caution">
    <text evidence="3">Lacks conserved residue(s) required for the propagation of feature annotation.</text>
</comment>
<dbReference type="GO" id="GO:0005829">
    <property type="term" value="C:cytosol"/>
    <property type="evidence" value="ECO:0007669"/>
    <property type="project" value="TreeGrafter"/>
</dbReference>
<comment type="similarity">
    <text evidence="1 3">Belongs to the diaminopimelate epimerase family.</text>
</comment>
<comment type="catalytic activity">
    <reaction evidence="3">
        <text>(2S,6S)-2,6-diaminopimelate = meso-2,6-diaminopimelate</text>
        <dbReference type="Rhea" id="RHEA:15393"/>
        <dbReference type="ChEBI" id="CHEBI:57609"/>
        <dbReference type="ChEBI" id="CHEBI:57791"/>
        <dbReference type="EC" id="5.1.1.7"/>
    </reaction>
</comment>
<feature type="site" description="Could be important to modulate the pK values of the two catalytic cysteine residues" evidence="3">
    <location>
        <position position="185"/>
    </location>
</feature>
<dbReference type="HAMAP" id="MF_00197">
    <property type="entry name" value="DAP_epimerase"/>
    <property type="match status" value="1"/>
</dbReference>
<feature type="binding site" evidence="3">
    <location>
        <position position="11"/>
    </location>
    <ligand>
        <name>substrate</name>
    </ligand>
</feature>
<dbReference type="PANTHER" id="PTHR31689:SF0">
    <property type="entry name" value="DIAMINOPIMELATE EPIMERASE"/>
    <property type="match status" value="1"/>
</dbReference>
<evidence type="ECO:0000313" key="6">
    <source>
        <dbReference type="Proteomes" id="UP000274271"/>
    </source>
</evidence>
<gene>
    <name evidence="3" type="primary">dapF</name>
    <name evidence="5" type="ORF">EHT87_02035</name>
</gene>
<evidence type="ECO:0000256" key="1">
    <source>
        <dbReference type="ARBA" id="ARBA00010219"/>
    </source>
</evidence>
<comment type="pathway">
    <text evidence="3">Amino-acid biosynthesis; L-lysine biosynthesis via DAP pathway; DL-2,6-diaminopimelate from LL-2,6-diaminopimelate: step 1/1.</text>
</comment>
<dbReference type="AlphaFoldDB" id="A0A3P1CYS9"/>
<feature type="active site" description="Proton acceptor" evidence="3">
    <location>
        <position position="195"/>
    </location>
</feature>
<proteinExistence type="inferred from homology"/>
<comment type="subcellular location">
    <subcellularLocation>
        <location evidence="3">Cytoplasm</location>
    </subcellularLocation>
</comment>
<keyword evidence="2 3" id="KW-0413">Isomerase</keyword>
<sequence>MDFFKYQGTGNDFILIDDRDETFPASQERIARLCHRRFGIGADGLILLRNHSEYDFQMVYFNADGAEGSMCGNGGRCIVRFAHDLGLFEKETRFLAVDGEHYAVVTEEEVSLKMNEISGIDHQPDYSFLNTGSPHYVKVVEDVESMDVVAEGRPVRYDDRFAPGGTNANFIEPIGSNTLFVRTYERGVEDETYSCGTGVTASALVAHQQLGMNSPVLIQTIGGNLRVSFEVTADGSFNDLYLTGPAVRVFTGSIPDEFLAD</sequence>
<feature type="binding site" evidence="3">
    <location>
        <begin position="185"/>
        <end position="186"/>
    </location>
    <ligand>
        <name>substrate</name>
    </ligand>
</feature>
<reference evidence="5 6" key="1">
    <citation type="submission" date="2018-11" db="EMBL/GenBank/DDBJ databases">
        <authorList>
            <person name="Zhou Z."/>
            <person name="Wang G."/>
        </authorList>
    </citation>
    <scope>NUCLEOTIDE SEQUENCE [LARGE SCALE GENOMIC DNA]</scope>
    <source>
        <strain evidence="5 6">KCTC42998</strain>
    </source>
</reference>
<feature type="binding site" evidence="3">
    <location>
        <begin position="72"/>
        <end position="73"/>
    </location>
    <ligand>
        <name>substrate</name>
    </ligand>
</feature>
<feature type="binding site" evidence="3">
    <location>
        <position position="167"/>
    </location>
    <ligand>
        <name>substrate</name>
    </ligand>
</feature>
<comment type="subunit">
    <text evidence="3">Homodimer.</text>
</comment>
<name>A0A3P1CYS9_9BACT</name>
<feature type="active site" description="Proton donor" evidence="3">
    <location>
        <position position="71"/>
    </location>
</feature>
<dbReference type="RefSeq" id="WP_124905979.1">
    <property type="nucleotide sequence ID" value="NZ_RQJP01000001.1"/>
</dbReference>
<dbReference type="OrthoDB" id="9805408at2"/>
<protein>
    <recommendedName>
        <fullName evidence="3 4">Diaminopimelate epimerase</fullName>
        <shortName evidence="3">DAP epimerase</shortName>
        <ecNumber evidence="3 4">5.1.1.7</ecNumber>
    </recommendedName>
    <alternativeName>
        <fullName evidence="3">PLP-independent amino acid racemase</fullName>
    </alternativeName>
</protein>
<feature type="site" description="Could be important to modulate the pK values of the two catalytic cysteine residues" evidence="3">
    <location>
        <position position="135"/>
    </location>
</feature>
<feature type="binding site" evidence="3">
    <location>
        <begin position="196"/>
        <end position="197"/>
    </location>
    <ligand>
        <name>substrate</name>
    </ligand>
</feature>
<keyword evidence="3" id="KW-0457">Lysine biosynthesis</keyword>
<comment type="caution">
    <text evidence="5">The sequence shown here is derived from an EMBL/GenBank/DDBJ whole genome shotgun (WGS) entry which is preliminary data.</text>
</comment>
<comment type="function">
    <text evidence="3">Catalyzes the stereoinversion of LL-2,6-diaminopimelate (L,L-DAP) to meso-diaminopimelate (meso-DAP), a precursor of L-lysine and an essential component of the bacterial peptidoglycan.</text>
</comment>
<organism evidence="5 6">
    <name type="scientific">Larkinella knui</name>
    <dbReference type="NCBI Taxonomy" id="2025310"/>
    <lineage>
        <taxon>Bacteria</taxon>
        <taxon>Pseudomonadati</taxon>
        <taxon>Bacteroidota</taxon>
        <taxon>Cytophagia</taxon>
        <taxon>Cytophagales</taxon>
        <taxon>Spirosomataceae</taxon>
        <taxon>Larkinella</taxon>
    </lineage>
</organism>